<organism evidence="1 2">
    <name type="scientific">Marvinbryantia formatexigens DSM 14469</name>
    <dbReference type="NCBI Taxonomy" id="478749"/>
    <lineage>
        <taxon>Bacteria</taxon>
        <taxon>Bacillati</taxon>
        <taxon>Bacillota</taxon>
        <taxon>Clostridia</taxon>
        <taxon>Lachnospirales</taxon>
        <taxon>Lachnospiraceae</taxon>
        <taxon>Marvinbryantia</taxon>
    </lineage>
</organism>
<evidence type="ECO:0000313" key="1">
    <source>
        <dbReference type="EMBL" id="EET58510.1"/>
    </source>
</evidence>
<proteinExistence type="predicted"/>
<keyword evidence="2" id="KW-1185">Reference proteome</keyword>
<dbReference type="AlphaFoldDB" id="C6LLH0"/>
<protein>
    <submittedName>
        <fullName evidence="1">Uncharacterized protein</fullName>
    </submittedName>
</protein>
<reference evidence="1" key="1">
    <citation type="submission" date="2009-07" db="EMBL/GenBank/DDBJ databases">
        <authorList>
            <person name="Weinstock G."/>
            <person name="Sodergren E."/>
            <person name="Clifton S."/>
            <person name="Fulton L."/>
            <person name="Fulton B."/>
            <person name="Courtney L."/>
            <person name="Fronick C."/>
            <person name="Harrison M."/>
            <person name="Strong C."/>
            <person name="Farmer C."/>
            <person name="Delahaunty K."/>
            <person name="Markovic C."/>
            <person name="Hall O."/>
            <person name="Minx P."/>
            <person name="Tomlinson C."/>
            <person name="Mitreva M."/>
            <person name="Nelson J."/>
            <person name="Hou S."/>
            <person name="Wollam A."/>
            <person name="Pepin K.H."/>
            <person name="Johnson M."/>
            <person name="Bhonagiri V."/>
            <person name="Nash W.E."/>
            <person name="Warren W."/>
            <person name="Chinwalla A."/>
            <person name="Mardis E.R."/>
            <person name="Wilson R.K."/>
        </authorList>
    </citation>
    <scope>NUCLEOTIDE SEQUENCE [LARGE SCALE GENOMIC DNA]</scope>
    <source>
        <strain evidence="1">DSM 14469</strain>
    </source>
</reference>
<sequence>MSFLIDIRRKPNTEKKRSGFEVPHGVASDIWRKPYMSKKRSGLRMLHCVASETW</sequence>
<name>C6LLH0_9FIRM</name>
<dbReference type="Proteomes" id="UP000005561">
    <property type="component" value="Unassembled WGS sequence"/>
</dbReference>
<gene>
    <name evidence="1" type="ORF">BRYFOR_09517</name>
</gene>
<evidence type="ECO:0000313" key="2">
    <source>
        <dbReference type="Proteomes" id="UP000005561"/>
    </source>
</evidence>
<accession>C6LLH0</accession>
<comment type="caution">
    <text evidence="1">The sequence shown here is derived from an EMBL/GenBank/DDBJ whole genome shotgun (WGS) entry which is preliminary data.</text>
</comment>
<dbReference type="EMBL" id="ACCL02000030">
    <property type="protein sequence ID" value="EET58510.1"/>
    <property type="molecule type" value="Genomic_DNA"/>
</dbReference>